<keyword evidence="1" id="KW-0378">Hydrolase</keyword>
<protein>
    <submittedName>
        <fullName evidence="1">Dienelactone hydrolase</fullName>
    </submittedName>
</protein>
<evidence type="ECO:0000313" key="1">
    <source>
        <dbReference type="EMBL" id="MBB5918895.1"/>
    </source>
</evidence>
<dbReference type="SUPFAM" id="SSF53474">
    <property type="entry name" value="alpha/beta-Hydrolases"/>
    <property type="match status" value="1"/>
</dbReference>
<dbReference type="AlphaFoldDB" id="A0A7W9PMX9"/>
<reference evidence="1 2" key="1">
    <citation type="submission" date="2020-08" db="EMBL/GenBank/DDBJ databases">
        <title>Sequencing the genomes of 1000 actinobacteria strains.</title>
        <authorList>
            <person name="Klenk H.-P."/>
        </authorList>
    </citation>
    <scope>NUCLEOTIDE SEQUENCE [LARGE SCALE GENOMIC DNA]</scope>
    <source>
        <strain evidence="1 2">DSM 43582</strain>
    </source>
</reference>
<organism evidence="1 2">
    <name type="scientific">Nocardia transvalensis</name>
    <dbReference type="NCBI Taxonomy" id="37333"/>
    <lineage>
        <taxon>Bacteria</taxon>
        <taxon>Bacillati</taxon>
        <taxon>Actinomycetota</taxon>
        <taxon>Actinomycetes</taxon>
        <taxon>Mycobacteriales</taxon>
        <taxon>Nocardiaceae</taxon>
        <taxon>Nocardia</taxon>
    </lineage>
</organism>
<keyword evidence="2" id="KW-1185">Reference proteome</keyword>
<comment type="caution">
    <text evidence="1">The sequence shown here is derived from an EMBL/GenBank/DDBJ whole genome shotgun (WGS) entry which is preliminary data.</text>
</comment>
<evidence type="ECO:0000313" key="2">
    <source>
        <dbReference type="Proteomes" id="UP000540412"/>
    </source>
</evidence>
<sequence>MGESLGIEVLRQDDFDLYRPEGDMGPLPTVILVHGAAPPGRRPRTSPLFSGYGRLLAQRGLAAAVLDVRYRGLDDWPAGTVWPPRADWLGTAEWLETTVQRIRDHAGVDGDQAAIWAFSGGGMLVGSWLAATPPWLRCLALTYPVLADQSPGSTVPAPADLVRPGRPVVLTRVGQEQPEYQATVDRFLARAAEVGASVDIIDVPDGRHGFDAFVPDPASCEPVRTAVAYVAKHLAGS</sequence>
<dbReference type="GO" id="GO:0016787">
    <property type="term" value="F:hydrolase activity"/>
    <property type="evidence" value="ECO:0007669"/>
    <property type="project" value="UniProtKB-KW"/>
</dbReference>
<dbReference type="RefSeq" id="WP_157185415.1">
    <property type="nucleotide sequence ID" value="NZ_JACHIT010000002.1"/>
</dbReference>
<accession>A0A7W9PMX9</accession>
<name>A0A7W9PMX9_9NOCA</name>
<proteinExistence type="predicted"/>
<gene>
    <name evidence="1" type="ORF">BJY24_007807</name>
</gene>
<dbReference type="Proteomes" id="UP000540412">
    <property type="component" value="Unassembled WGS sequence"/>
</dbReference>
<dbReference type="Gene3D" id="3.40.50.1820">
    <property type="entry name" value="alpha/beta hydrolase"/>
    <property type="match status" value="1"/>
</dbReference>
<dbReference type="EMBL" id="JACHIT010000002">
    <property type="protein sequence ID" value="MBB5918895.1"/>
    <property type="molecule type" value="Genomic_DNA"/>
</dbReference>
<dbReference type="InterPro" id="IPR029058">
    <property type="entry name" value="AB_hydrolase_fold"/>
</dbReference>